<feature type="transmembrane region" description="Helical" evidence="10">
    <location>
        <begin position="207"/>
        <end position="228"/>
    </location>
</feature>
<dbReference type="PRINTS" id="PR00237">
    <property type="entry name" value="GPCRRHODOPSN"/>
</dbReference>
<gene>
    <name evidence="12" type="ORF">FBUS_04988</name>
</gene>
<dbReference type="GO" id="GO:0005886">
    <property type="term" value="C:plasma membrane"/>
    <property type="evidence" value="ECO:0007669"/>
    <property type="project" value="TreeGrafter"/>
</dbReference>
<evidence type="ECO:0000256" key="9">
    <source>
        <dbReference type="SAM" id="MobiDB-lite"/>
    </source>
</evidence>
<comment type="subcellular location">
    <subcellularLocation>
        <location evidence="1">Membrane</location>
        <topology evidence="1">Multi-pass membrane protein</topology>
    </subcellularLocation>
</comment>
<dbReference type="PROSITE" id="PS50262">
    <property type="entry name" value="G_PROTEIN_RECEP_F1_2"/>
    <property type="match status" value="1"/>
</dbReference>
<feature type="transmembrane region" description="Helical" evidence="10">
    <location>
        <begin position="12"/>
        <end position="39"/>
    </location>
</feature>
<protein>
    <submittedName>
        <fullName evidence="12">Orexin receptor type 2</fullName>
    </submittedName>
</protein>
<evidence type="ECO:0000256" key="6">
    <source>
        <dbReference type="ARBA" id="ARBA00023170"/>
    </source>
</evidence>
<comment type="caution">
    <text evidence="12">The sequence shown here is derived from an EMBL/GenBank/DDBJ whole genome shotgun (WGS) entry which is preliminary data.</text>
</comment>
<feature type="compositionally biased region" description="Polar residues" evidence="9">
    <location>
        <begin position="340"/>
        <end position="352"/>
    </location>
</feature>
<keyword evidence="7 8" id="KW-0807">Transducer</keyword>
<dbReference type="OrthoDB" id="5969463at2759"/>
<feature type="compositionally biased region" description="Basic and acidic residues" evidence="9">
    <location>
        <begin position="275"/>
        <end position="288"/>
    </location>
</feature>
<dbReference type="PANTHER" id="PTHR24243:SF224">
    <property type="entry name" value="G-PROTEIN COUPLED RECEPTOR 19-RELATED"/>
    <property type="match status" value="1"/>
</dbReference>
<feature type="region of interest" description="Disordered" evidence="9">
    <location>
        <begin position="333"/>
        <end position="352"/>
    </location>
</feature>
<sequence length="484" mass="54830">MSFMTAELSNQIPTVLIMLSIICAVGTIGNLLVIIVYALKHDRLTSTLFILVLAVADFLACLTLIPGTIAIEYFEWKMRSSFLCKSYYLLNNSFIPFSSLLISCIAFDRYFCLCHPFSKIMTFVRAKRIIGVLVFACLFQGGCSTFLVRIEKVQSDPVDSNVNETIFERYGVLNEGQQDTYECTEVIRVNATMLEYVWYRVTQKIQIVSYVFCILSVTVLYILIYSSVSKVLKKRKQLIGRRTVAPPTRIEKYPPTPSEPEIIQCRNDRNLSIQRETHTERSKRKDLLETQGDVKNSGGSNNHVLSNHSVRCPLVQLYVEQDGTNNVSLSITPDLPEPGNLQNATESDTGQSLLTTPKLSSVNVIPEIHIQPEPTSNVYPPSFEPENRSCVFNVERSKLSVRHLADSATFQNLKTAAMLFVVAIVYIVAFLPAMLMANELITLYLPVFYLYYVNNAINPIVYGFMNPNFRADIRKLFSQRCRCT</sequence>
<evidence type="ECO:0000256" key="7">
    <source>
        <dbReference type="ARBA" id="ARBA00023224"/>
    </source>
</evidence>
<feature type="transmembrane region" description="Helical" evidence="10">
    <location>
        <begin position="443"/>
        <end position="465"/>
    </location>
</feature>
<dbReference type="SMART" id="SM01381">
    <property type="entry name" value="7TM_GPCR_Srsx"/>
    <property type="match status" value="1"/>
</dbReference>
<dbReference type="Pfam" id="PF00001">
    <property type="entry name" value="7tm_1"/>
    <property type="match status" value="1"/>
</dbReference>
<keyword evidence="5 10" id="KW-0472">Membrane</keyword>
<evidence type="ECO:0000259" key="11">
    <source>
        <dbReference type="PROSITE" id="PS50262"/>
    </source>
</evidence>
<dbReference type="CDD" id="cd00637">
    <property type="entry name" value="7tm_classA_rhodopsin-like"/>
    <property type="match status" value="1"/>
</dbReference>
<proteinExistence type="inferred from homology"/>
<dbReference type="InterPro" id="IPR000276">
    <property type="entry name" value="GPCR_Rhodpsn"/>
</dbReference>
<feature type="compositionally biased region" description="Polar residues" evidence="9">
    <location>
        <begin position="293"/>
        <end position="305"/>
    </location>
</feature>
<feature type="domain" description="G-protein coupled receptors family 1 profile" evidence="11">
    <location>
        <begin position="29"/>
        <end position="462"/>
    </location>
</feature>
<feature type="transmembrane region" description="Helical" evidence="10">
    <location>
        <begin position="94"/>
        <end position="117"/>
    </location>
</feature>
<evidence type="ECO:0000256" key="5">
    <source>
        <dbReference type="ARBA" id="ARBA00023136"/>
    </source>
</evidence>
<keyword evidence="13" id="KW-1185">Reference proteome</keyword>
<keyword evidence="2 8" id="KW-0812">Transmembrane</keyword>
<evidence type="ECO:0000256" key="8">
    <source>
        <dbReference type="RuleBase" id="RU000688"/>
    </source>
</evidence>
<name>A0A8E0RRI3_9TREM</name>
<evidence type="ECO:0000256" key="3">
    <source>
        <dbReference type="ARBA" id="ARBA00022989"/>
    </source>
</evidence>
<evidence type="ECO:0000256" key="4">
    <source>
        <dbReference type="ARBA" id="ARBA00023040"/>
    </source>
</evidence>
<evidence type="ECO:0000256" key="2">
    <source>
        <dbReference type="ARBA" id="ARBA00022692"/>
    </source>
</evidence>
<comment type="similarity">
    <text evidence="8">Belongs to the G-protein coupled receptor 1 family.</text>
</comment>
<keyword evidence="3 10" id="KW-1133">Transmembrane helix</keyword>
<reference evidence="12" key="1">
    <citation type="submission" date="2019-05" db="EMBL/GenBank/DDBJ databases">
        <title>Annotation for the trematode Fasciolopsis buski.</title>
        <authorList>
            <person name="Choi Y.-J."/>
        </authorList>
    </citation>
    <scope>NUCLEOTIDE SEQUENCE</scope>
    <source>
        <strain evidence="12">HT</strain>
        <tissue evidence="12">Whole worm</tissue>
    </source>
</reference>
<dbReference type="Proteomes" id="UP000728185">
    <property type="component" value="Unassembled WGS sequence"/>
</dbReference>
<keyword evidence="6 8" id="KW-0675">Receptor</keyword>
<evidence type="ECO:0000313" key="12">
    <source>
        <dbReference type="EMBL" id="KAA0191361.1"/>
    </source>
</evidence>
<evidence type="ECO:0000313" key="13">
    <source>
        <dbReference type="Proteomes" id="UP000728185"/>
    </source>
</evidence>
<organism evidence="12 13">
    <name type="scientific">Fasciolopsis buskii</name>
    <dbReference type="NCBI Taxonomy" id="27845"/>
    <lineage>
        <taxon>Eukaryota</taxon>
        <taxon>Metazoa</taxon>
        <taxon>Spiralia</taxon>
        <taxon>Lophotrochozoa</taxon>
        <taxon>Platyhelminthes</taxon>
        <taxon>Trematoda</taxon>
        <taxon>Digenea</taxon>
        <taxon>Plagiorchiida</taxon>
        <taxon>Echinostomata</taxon>
        <taxon>Echinostomatoidea</taxon>
        <taxon>Fasciolidae</taxon>
        <taxon>Fasciolopsis</taxon>
    </lineage>
</organism>
<accession>A0A8E0RRI3</accession>
<evidence type="ECO:0000256" key="10">
    <source>
        <dbReference type="SAM" id="Phobius"/>
    </source>
</evidence>
<dbReference type="SUPFAM" id="SSF81321">
    <property type="entry name" value="Family A G protein-coupled receptor-like"/>
    <property type="match status" value="1"/>
</dbReference>
<dbReference type="PROSITE" id="PS00237">
    <property type="entry name" value="G_PROTEIN_RECEP_F1_1"/>
    <property type="match status" value="1"/>
</dbReference>
<evidence type="ECO:0000256" key="1">
    <source>
        <dbReference type="ARBA" id="ARBA00004141"/>
    </source>
</evidence>
<dbReference type="InterPro" id="IPR017452">
    <property type="entry name" value="GPCR_Rhodpsn_7TM"/>
</dbReference>
<feature type="transmembrane region" description="Helical" evidence="10">
    <location>
        <begin position="416"/>
        <end position="437"/>
    </location>
</feature>
<feature type="transmembrane region" description="Helical" evidence="10">
    <location>
        <begin position="129"/>
        <end position="150"/>
    </location>
</feature>
<dbReference type="EMBL" id="LUCM01006377">
    <property type="protein sequence ID" value="KAA0191361.1"/>
    <property type="molecule type" value="Genomic_DNA"/>
</dbReference>
<feature type="transmembrane region" description="Helical" evidence="10">
    <location>
        <begin position="48"/>
        <end position="74"/>
    </location>
</feature>
<dbReference type="GO" id="GO:0004930">
    <property type="term" value="F:G protein-coupled receptor activity"/>
    <property type="evidence" value="ECO:0007669"/>
    <property type="project" value="UniProtKB-KW"/>
</dbReference>
<keyword evidence="4 8" id="KW-0297">G-protein coupled receptor</keyword>
<feature type="region of interest" description="Disordered" evidence="9">
    <location>
        <begin position="269"/>
        <end position="305"/>
    </location>
</feature>
<dbReference type="PANTHER" id="PTHR24243">
    <property type="entry name" value="G-PROTEIN COUPLED RECEPTOR"/>
    <property type="match status" value="1"/>
</dbReference>
<dbReference type="AlphaFoldDB" id="A0A8E0RRI3"/>
<dbReference type="Gene3D" id="1.20.1070.10">
    <property type="entry name" value="Rhodopsin 7-helix transmembrane proteins"/>
    <property type="match status" value="2"/>
</dbReference>